<dbReference type="GO" id="GO:0006313">
    <property type="term" value="P:DNA transposition"/>
    <property type="evidence" value="ECO:0007669"/>
    <property type="project" value="InterPro"/>
</dbReference>
<dbReference type="InterPro" id="IPR001207">
    <property type="entry name" value="Transposase_mutator"/>
</dbReference>
<proteinExistence type="predicted"/>
<evidence type="ECO:0000313" key="5">
    <source>
        <dbReference type="EMBL" id="VAX24273.1"/>
    </source>
</evidence>
<gene>
    <name evidence="5" type="ORF">MNBD_NITROSPINAE03-1527</name>
</gene>
<dbReference type="AlphaFoldDB" id="A0A3B1CHM2"/>
<dbReference type="Pfam" id="PF00872">
    <property type="entry name" value="Transposase_mut"/>
    <property type="match status" value="1"/>
</dbReference>
<evidence type="ECO:0000256" key="2">
    <source>
        <dbReference type="ARBA" id="ARBA00023125"/>
    </source>
</evidence>
<sequence length="408" mass="46434">MSMTVDRKKLETIAKELAKGIKSEKDLSDLSREIVKMTVEAALGAEMEEHLGYAKHSSSGHNSGNSRNGSSRKTLKGDHGEVEIEAPRDRNGGFDPQFVKKGQTRLTHFDDQILALYARGMSTRDIVSAFQEMYGAEVSPTLVSKVTESVLERVLEWQSRPLDEVYPIVYLDCIVVKVRQDKRVINKSVYIALGLNLEGQKELLGLWLAETEGAKFWLSILTELNNRGVKDIFIACVDGLSGFPEAINTAFPETKIQLCIVHMVRNSLRFVSWKDRKAVAGDLKKIYQSVTVDEAEGELESFAKHWDGKYPAIAKSWRKHWPNLITLFDYPDEIRRVIYTTNAIESLNSVIRKAIKNRKIFPHDQSAMKVVYLAIDAASRKWTMPIRNWKPALNRFMIEFENRMPKTI</sequence>
<keyword evidence="3" id="KW-0233">DNA recombination</keyword>
<dbReference type="PANTHER" id="PTHR33217">
    <property type="entry name" value="TRANSPOSASE FOR INSERTION SEQUENCE ELEMENT IS1081"/>
    <property type="match status" value="1"/>
</dbReference>
<organism evidence="5">
    <name type="scientific">hydrothermal vent metagenome</name>
    <dbReference type="NCBI Taxonomy" id="652676"/>
    <lineage>
        <taxon>unclassified sequences</taxon>
        <taxon>metagenomes</taxon>
        <taxon>ecological metagenomes</taxon>
    </lineage>
</organism>
<dbReference type="GO" id="GO:0003677">
    <property type="term" value="F:DNA binding"/>
    <property type="evidence" value="ECO:0007669"/>
    <property type="project" value="UniProtKB-KW"/>
</dbReference>
<feature type="region of interest" description="Disordered" evidence="4">
    <location>
        <begin position="54"/>
        <end position="95"/>
    </location>
</feature>
<keyword evidence="1" id="KW-0815">Transposition</keyword>
<evidence type="ECO:0000256" key="3">
    <source>
        <dbReference type="ARBA" id="ARBA00023172"/>
    </source>
</evidence>
<dbReference type="PROSITE" id="PS01007">
    <property type="entry name" value="TRANSPOSASE_MUTATOR"/>
    <property type="match status" value="1"/>
</dbReference>
<feature type="compositionally biased region" description="Basic and acidic residues" evidence="4">
    <location>
        <begin position="75"/>
        <end position="92"/>
    </location>
</feature>
<dbReference type="NCBIfam" id="NF033543">
    <property type="entry name" value="transpos_IS256"/>
    <property type="match status" value="1"/>
</dbReference>
<feature type="compositionally biased region" description="Low complexity" evidence="4">
    <location>
        <begin position="56"/>
        <end position="72"/>
    </location>
</feature>
<reference evidence="5" key="1">
    <citation type="submission" date="2018-06" db="EMBL/GenBank/DDBJ databases">
        <authorList>
            <person name="Zhirakovskaya E."/>
        </authorList>
    </citation>
    <scope>NUCLEOTIDE SEQUENCE</scope>
</reference>
<evidence type="ECO:0000256" key="4">
    <source>
        <dbReference type="SAM" id="MobiDB-lite"/>
    </source>
</evidence>
<evidence type="ECO:0000256" key="1">
    <source>
        <dbReference type="ARBA" id="ARBA00022578"/>
    </source>
</evidence>
<dbReference type="EMBL" id="UOGB01000291">
    <property type="protein sequence ID" value="VAX24273.1"/>
    <property type="molecule type" value="Genomic_DNA"/>
</dbReference>
<dbReference type="GO" id="GO:0004803">
    <property type="term" value="F:transposase activity"/>
    <property type="evidence" value="ECO:0007669"/>
    <property type="project" value="InterPro"/>
</dbReference>
<accession>A0A3B1CHM2</accession>
<name>A0A3B1CHM2_9ZZZZ</name>
<dbReference type="PANTHER" id="PTHR33217:SF5">
    <property type="entry name" value="MUTATOR FAMILY TRANSPOSASE"/>
    <property type="match status" value="1"/>
</dbReference>
<keyword evidence="2" id="KW-0238">DNA-binding</keyword>
<protein>
    <submittedName>
        <fullName evidence="5">Mobile element protein</fullName>
    </submittedName>
</protein>